<keyword evidence="2" id="KW-0808">Transferase</keyword>
<accession>A0A1X3GDK3</accession>
<evidence type="ECO:0000313" key="2">
    <source>
        <dbReference type="EMBL" id="OSJ03259.1"/>
    </source>
</evidence>
<dbReference type="RefSeq" id="WP_085361785.1">
    <property type="nucleotide sequence ID" value="NZ_NAFD01000192.1"/>
</dbReference>
<organism evidence="2 3">
    <name type="scientific">Bradyrhizobium canariense</name>
    <dbReference type="NCBI Taxonomy" id="255045"/>
    <lineage>
        <taxon>Bacteria</taxon>
        <taxon>Pseudomonadati</taxon>
        <taxon>Pseudomonadota</taxon>
        <taxon>Alphaproteobacteria</taxon>
        <taxon>Hyphomicrobiales</taxon>
        <taxon>Nitrobacteraceae</taxon>
        <taxon>Bradyrhizobium</taxon>
    </lineage>
</organism>
<reference evidence="2 3" key="1">
    <citation type="submission" date="2017-03" db="EMBL/GenBank/DDBJ databases">
        <title>Whole genome sequences of fourteen strains of Bradyrhizobium canariense and one strain of Bradyrhizobium japonicum isolated from Lupinus (Papilionoideae: Genisteae) species in Algeria.</title>
        <authorList>
            <person name="Crovadore J."/>
            <person name="Chekireb D."/>
            <person name="Brachmann A."/>
            <person name="Chablais R."/>
            <person name="Cochard B."/>
            <person name="Lefort F."/>
        </authorList>
    </citation>
    <scope>NUCLEOTIDE SEQUENCE [LARGE SCALE GENOMIC DNA]</scope>
    <source>
        <strain evidence="2 3">UBMA195</strain>
    </source>
</reference>
<protein>
    <submittedName>
        <fullName evidence="2">Formate C-acetyltransferase glycine radical</fullName>
    </submittedName>
</protein>
<evidence type="ECO:0000313" key="3">
    <source>
        <dbReference type="Proteomes" id="UP000193553"/>
    </source>
</evidence>
<keyword evidence="1" id="KW-1133">Transmembrane helix</keyword>
<dbReference type="AlphaFoldDB" id="A0A1X3GDK3"/>
<sequence length="460" mass="49503">MLARAEKLLADLGETFWLVPMVMVLCSLIGAFTLVHIDQSNTVYLSDLQSWMYDGGATGARTLLGTVAGATIGVAGTVFSITIGALSLAAGQMGPRLLRNFTRDRGNQFTLGMLLGTFCYALVVLRSIRTEPEGGFVPHLSLSVGILLALACVAMLVYFVGHVAGRINVETVVELVSEDLRSAMRQLTVQDPQPKPPPGEYWIGSLPLKDSRRGYLQHLDEEGLATWAAKHRATIRLLIGPGDYVFPGATVALVNPPVDGAEAAIRNATALGATSSIASDLRFAVRQLVEVAVRALSPGINDPHTALSVLDRWGAALCDLVPLHLPSGVSIRGSQPVLVVPHVQYDQLLGTMFHMIRQSAGAQPAISIRMIEVMTQVASCERDASRLAALSHHADLVLADARRLIAARSDREDVERRHQLFTLMVRAGPMGQFTEQVLPLAGDDDSPKAIAETVAFRSQR</sequence>
<comment type="caution">
    <text evidence="2">The sequence shown here is derived from an EMBL/GenBank/DDBJ whole genome shotgun (WGS) entry which is preliminary data.</text>
</comment>
<dbReference type="InterPro" id="IPR018723">
    <property type="entry name" value="DUF2254_membrane"/>
</dbReference>
<feature type="transmembrane region" description="Helical" evidence="1">
    <location>
        <begin position="140"/>
        <end position="160"/>
    </location>
</feature>
<dbReference type="OrthoDB" id="2955631at2"/>
<proteinExistence type="predicted"/>
<dbReference type="GO" id="GO:0016740">
    <property type="term" value="F:transferase activity"/>
    <property type="evidence" value="ECO:0007669"/>
    <property type="project" value="UniProtKB-KW"/>
</dbReference>
<dbReference type="Proteomes" id="UP000193553">
    <property type="component" value="Unassembled WGS sequence"/>
</dbReference>
<keyword evidence="1" id="KW-0472">Membrane</keyword>
<feature type="transmembrane region" description="Helical" evidence="1">
    <location>
        <begin position="63"/>
        <end position="88"/>
    </location>
</feature>
<evidence type="ECO:0000256" key="1">
    <source>
        <dbReference type="SAM" id="Phobius"/>
    </source>
</evidence>
<feature type="transmembrane region" description="Helical" evidence="1">
    <location>
        <begin position="16"/>
        <end position="37"/>
    </location>
</feature>
<name>A0A1X3GDK3_9BRAD</name>
<feature type="transmembrane region" description="Helical" evidence="1">
    <location>
        <begin position="109"/>
        <end position="128"/>
    </location>
</feature>
<dbReference type="Pfam" id="PF10011">
    <property type="entry name" value="DUF2254"/>
    <property type="match status" value="1"/>
</dbReference>
<dbReference type="EMBL" id="NAFI01000187">
    <property type="protein sequence ID" value="OSJ03259.1"/>
    <property type="molecule type" value="Genomic_DNA"/>
</dbReference>
<keyword evidence="1" id="KW-0812">Transmembrane</keyword>
<gene>
    <name evidence="2" type="ORF">BSZ18_32530</name>
</gene>